<dbReference type="PANTHER" id="PTHR42951">
    <property type="entry name" value="METALLO-BETA-LACTAMASE DOMAIN-CONTAINING"/>
    <property type="match status" value="1"/>
</dbReference>
<dbReference type="InterPro" id="IPR001279">
    <property type="entry name" value="Metallo-B-lactamas"/>
</dbReference>
<proteinExistence type="predicted"/>
<dbReference type="NCBIfam" id="NF033105">
    <property type="entry name" value="bla_subclass_B3"/>
    <property type="match status" value="1"/>
</dbReference>
<evidence type="ECO:0000313" key="3">
    <source>
        <dbReference type="EMBL" id="AMY08073.1"/>
    </source>
</evidence>
<dbReference type="STRING" id="1855912.LuPra_01261"/>
<reference evidence="3 4" key="1">
    <citation type="journal article" date="2016" name="Genome Announc.">
        <title>First Complete Genome Sequence of a Subdivision 6 Acidobacterium Strain.</title>
        <authorList>
            <person name="Huang S."/>
            <person name="Vieira S."/>
            <person name="Bunk B."/>
            <person name="Riedel T."/>
            <person name="Sproer C."/>
            <person name="Overmann J."/>
        </authorList>
    </citation>
    <scope>NUCLEOTIDE SEQUENCE [LARGE SCALE GENOMIC DNA]</scope>
    <source>
        <strain evidence="4">DSM 100886 HEG_-6_39</strain>
    </source>
</reference>
<dbReference type="SUPFAM" id="SSF56281">
    <property type="entry name" value="Metallo-hydrolase/oxidoreductase"/>
    <property type="match status" value="1"/>
</dbReference>
<feature type="domain" description="Metallo-beta-lactamase" evidence="2">
    <location>
        <begin position="56"/>
        <end position="247"/>
    </location>
</feature>
<dbReference type="EMBL" id="CP015136">
    <property type="protein sequence ID" value="AMY08073.1"/>
    <property type="molecule type" value="Genomic_DNA"/>
</dbReference>
<dbReference type="InterPro" id="IPR050855">
    <property type="entry name" value="NDM-1-like"/>
</dbReference>
<feature type="chain" id="PRO_5007511473" evidence="1">
    <location>
        <begin position="32"/>
        <end position="293"/>
    </location>
</feature>
<dbReference type="AlphaFoldDB" id="A0A143PII8"/>
<dbReference type="Proteomes" id="UP000076079">
    <property type="component" value="Chromosome"/>
</dbReference>
<keyword evidence="1" id="KW-0732">Signal</keyword>
<dbReference type="EC" id="3.5.2.6" evidence="3"/>
<keyword evidence="4" id="KW-1185">Reference proteome</keyword>
<evidence type="ECO:0000313" key="4">
    <source>
        <dbReference type="Proteomes" id="UP000076079"/>
    </source>
</evidence>
<name>A0A143PII8_LUTPR</name>
<dbReference type="GO" id="GO:0008800">
    <property type="term" value="F:beta-lactamase activity"/>
    <property type="evidence" value="ECO:0007669"/>
    <property type="project" value="UniProtKB-EC"/>
</dbReference>
<keyword evidence="3" id="KW-0378">Hydrolase</keyword>
<gene>
    <name evidence="3" type="ORF">LuPra_01261</name>
</gene>
<accession>A0A143PII8</accession>
<dbReference type="Gene3D" id="3.60.15.10">
    <property type="entry name" value="Ribonuclease Z/Hydroxyacylglutathione hydrolase-like"/>
    <property type="match status" value="1"/>
</dbReference>
<feature type="signal peptide" evidence="1">
    <location>
        <begin position="1"/>
        <end position="31"/>
    </location>
</feature>
<dbReference type="PANTHER" id="PTHR42951:SF17">
    <property type="entry name" value="METALLO-BETA-LACTAMASE DOMAIN-CONTAINING PROTEIN"/>
    <property type="match status" value="1"/>
</dbReference>
<protein>
    <submittedName>
        <fullName evidence="3">Metallo-beta-lactamase L1</fullName>
        <ecNumber evidence="3">3.5.2.6</ecNumber>
    </submittedName>
</protein>
<dbReference type="Pfam" id="PF00753">
    <property type="entry name" value="Lactamase_B"/>
    <property type="match status" value="1"/>
</dbReference>
<dbReference type="NCBIfam" id="NF012229">
    <property type="entry name" value="bla_class_B_core"/>
    <property type="match status" value="1"/>
</dbReference>
<evidence type="ECO:0000259" key="2">
    <source>
        <dbReference type="SMART" id="SM00849"/>
    </source>
</evidence>
<dbReference type="InterPro" id="IPR036866">
    <property type="entry name" value="RibonucZ/Hydroxyglut_hydro"/>
</dbReference>
<organism evidence="3 4">
    <name type="scientific">Luteitalea pratensis</name>
    <dbReference type="NCBI Taxonomy" id="1855912"/>
    <lineage>
        <taxon>Bacteria</taxon>
        <taxon>Pseudomonadati</taxon>
        <taxon>Acidobacteriota</taxon>
        <taxon>Vicinamibacteria</taxon>
        <taxon>Vicinamibacterales</taxon>
        <taxon>Vicinamibacteraceae</taxon>
        <taxon>Luteitalea</taxon>
    </lineage>
</organism>
<dbReference type="KEGG" id="abac:LuPra_01261"/>
<sequence length="293" mass="31132" precursor="true">MPRMSSRRRILQSLFCCALLVVTSGAGPAQDDPDGWKTPTAPTRIVGPIYYVGTYGLAAYLITTPAGHILIDGAVPVAGPDIVSAIEAAGFKPADIKILLNTQAHFDHVGSLAHLKQVTGGRVVVMKGDEGILASGGTTDYLFGPRAEYHFPAVKVDEVIGDGHVVSLGGVSLTARLTPGHTPGTTTWTMTVREGGQSYRVAFAGSTFVNPGTRLVKNPSYVGIEADYRRSFALLESLPVDMYLAAHAQAFDFHAKRERAKSEGPRAFVDPDALRQAAVASRAAFEKLVAAEK</sequence>
<reference evidence="4" key="2">
    <citation type="submission" date="2016-04" db="EMBL/GenBank/DDBJ databases">
        <title>First Complete Genome Sequence of a Subdivision 6 Acidobacterium.</title>
        <authorList>
            <person name="Huang S."/>
            <person name="Vieira S."/>
            <person name="Bunk B."/>
            <person name="Riedel T."/>
            <person name="Sproeer C."/>
            <person name="Overmann J."/>
        </authorList>
    </citation>
    <scope>NUCLEOTIDE SEQUENCE [LARGE SCALE GENOMIC DNA]</scope>
    <source>
        <strain evidence="4">DSM 100886 HEG_-6_39</strain>
    </source>
</reference>
<evidence type="ECO:0000256" key="1">
    <source>
        <dbReference type="SAM" id="SignalP"/>
    </source>
</evidence>
<dbReference type="SMART" id="SM00849">
    <property type="entry name" value="Lactamase_B"/>
    <property type="match status" value="1"/>
</dbReference>